<feature type="transmembrane region" description="Helical" evidence="6">
    <location>
        <begin position="722"/>
        <end position="745"/>
    </location>
</feature>
<keyword evidence="4 6" id="KW-1133">Transmembrane helix</keyword>
<feature type="domain" description="ABC3 transporter permease C-terminal" evidence="7">
    <location>
        <begin position="257"/>
        <end position="381"/>
    </location>
</feature>
<keyword evidence="2" id="KW-1003">Cell membrane</keyword>
<dbReference type="Proteomes" id="UP000676246">
    <property type="component" value="Unassembled WGS sequence"/>
</dbReference>
<evidence type="ECO:0000259" key="8">
    <source>
        <dbReference type="Pfam" id="PF12704"/>
    </source>
</evidence>
<keyword evidence="5 6" id="KW-0472">Membrane</keyword>
<evidence type="ECO:0000256" key="6">
    <source>
        <dbReference type="SAM" id="Phobius"/>
    </source>
</evidence>
<evidence type="ECO:0000259" key="7">
    <source>
        <dbReference type="Pfam" id="PF02687"/>
    </source>
</evidence>
<feature type="transmembrane region" description="Helical" evidence="6">
    <location>
        <begin position="815"/>
        <end position="834"/>
    </location>
</feature>
<evidence type="ECO:0000256" key="3">
    <source>
        <dbReference type="ARBA" id="ARBA00022692"/>
    </source>
</evidence>
<evidence type="ECO:0000313" key="9">
    <source>
        <dbReference type="EMBL" id="MBQ0931598.1"/>
    </source>
</evidence>
<evidence type="ECO:0000256" key="1">
    <source>
        <dbReference type="ARBA" id="ARBA00004651"/>
    </source>
</evidence>
<protein>
    <submittedName>
        <fullName evidence="9">FtsX-like permease family protein</fullName>
    </submittedName>
</protein>
<evidence type="ECO:0000313" key="10">
    <source>
        <dbReference type="Proteomes" id="UP000676246"/>
    </source>
</evidence>
<keyword evidence="3 6" id="KW-0812">Transmembrane</keyword>
<feature type="transmembrane region" description="Helical" evidence="6">
    <location>
        <begin position="399"/>
        <end position="418"/>
    </location>
</feature>
<feature type="transmembrane region" description="Helical" evidence="6">
    <location>
        <begin position="308"/>
        <end position="333"/>
    </location>
</feature>
<dbReference type="EMBL" id="JAGQDD010000009">
    <property type="protein sequence ID" value="MBQ0931598.1"/>
    <property type="molecule type" value="Genomic_DNA"/>
</dbReference>
<name>A0A940YCF4_9BURK</name>
<dbReference type="GO" id="GO:0005886">
    <property type="term" value="C:plasma membrane"/>
    <property type="evidence" value="ECO:0007669"/>
    <property type="project" value="UniProtKB-SubCell"/>
</dbReference>
<feature type="domain" description="ABC3 transporter permease C-terminal" evidence="7">
    <location>
        <begin position="726"/>
        <end position="840"/>
    </location>
</feature>
<dbReference type="Pfam" id="PF02687">
    <property type="entry name" value="FtsX"/>
    <property type="match status" value="2"/>
</dbReference>
<evidence type="ECO:0000256" key="4">
    <source>
        <dbReference type="ARBA" id="ARBA00022989"/>
    </source>
</evidence>
<dbReference type="InterPro" id="IPR038766">
    <property type="entry name" value="Membrane_comp_ABC_pdt"/>
</dbReference>
<feature type="domain" description="MacB-like periplasmic core" evidence="8">
    <location>
        <begin position="26"/>
        <end position="225"/>
    </location>
</feature>
<evidence type="ECO:0000256" key="2">
    <source>
        <dbReference type="ARBA" id="ARBA00022475"/>
    </source>
</evidence>
<feature type="transmembrane region" description="Helical" evidence="6">
    <location>
        <begin position="766"/>
        <end position="795"/>
    </location>
</feature>
<organism evidence="9 10">
    <name type="scientific">Ideonella alba</name>
    <dbReference type="NCBI Taxonomy" id="2824118"/>
    <lineage>
        <taxon>Bacteria</taxon>
        <taxon>Pseudomonadati</taxon>
        <taxon>Pseudomonadota</taxon>
        <taxon>Betaproteobacteria</taxon>
        <taxon>Burkholderiales</taxon>
        <taxon>Sphaerotilaceae</taxon>
        <taxon>Ideonella</taxon>
    </lineage>
</organism>
<feature type="transmembrane region" description="Helical" evidence="6">
    <location>
        <begin position="255"/>
        <end position="279"/>
    </location>
</feature>
<proteinExistence type="predicted"/>
<dbReference type="InterPro" id="IPR003838">
    <property type="entry name" value="ABC3_permease_C"/>
</dbReference>
<reference evidence="9 10" key="1">
    <citation type="submission" date="2021-04" db="EMBL/GenBank/DDBJ databases">
        <title>The genome sequence of Ideonella sp. 3Y2.</title>
        <authorList>
            <person name="Liu Y."/>
        </authorList>
    </citation>
    <scope>NUCLEOTIDE SEQUENCE [LARGE SCALE GENOMIC DNA]</scope>
    <source>
        <strain evidence="9 10">3Y2</strain>
    </source>
</reference>
<evidence type="ECO:0000256" key="5">
    <source>
        <dbReference type="ARBA" id="ARBA00023136"/>
    </source>
</evidence>
<dbReference type="PANTHER" id="PTHR30287">
    <property type="entry name" value="MEMBRANE COMPONENT OF PREDICTED ABC SUPERFAMILY METABOLITE UPTAKE TRANSPORTER"/>
    <property type="match status" value="1"/>
</dbReference>
<comment type="subcellular location">
    <subcellularLocation>
        <location evidence="1">Cell membrane</location>
        <topology evidence="1">Multi-pass membrane protein</topology>
    </subcellularLocation>
</comment>
<gene>
    <name evidence="9" type="ORF">KAK03_14015</name>
</gene>
<dbReference type="PANTHER" id="PTHR30287:SF2">
    <property type="entry name" value="BLL1001 PROTEIN"/>
    <property type="match status" value="1"/>
</dbReference>
<feature type="transmembrane region" description="Helical" evidence="6">
    <location>
        <begin position="424"/>
        <end position="448"/>
    </location>
</feature>
<sequence length="850" mass="87099">MPTERPRLWRLSWAEWCAHPWRQLAALLSVALGVALALAVHLINESALAEFSAAVRSANGEPDLRLLGGASGLPDDSAARLAALAPVQAAHPRIERSLLMLPADGSRPRTVDLLGIDALSVAAVAPGLLPRPNDTEDRLAMLRPGQVFVNPALLKLLGSAKELRLLVSGRAQAFAVAGTVAAGGAPLAVMDVAAAQAALGLEGTLSAVDLRLAPGATAAAVRQAFGPLPAGARWAAADDEAQQVSNLSRAYRVNLTVLALVALVVGGFLVFSVVSLAVAQRTPSLALLGVLGLDAAGRRRLVWGECALLGALAGLLGVALGTGLAAAALHWLAGDLGSGVFGASAPRLRWSPAAAAVAWAAGVVAALAGGAWPAARAARLAPAQALKGLGGWDEAPPPWWPGAALLAVAGGLALLPPWGELPLAAYASVACALVGGIALLPALVRGLLGQRGARPARHALWLLGLQRARHARATATAALAGIVASLALCVALTVMVASFRGSVGSWLDAVLPADMYLRLGGGGAASAEALWPPGFDTQAAALPGVTRAVGARSRGMDWGAGLPAVWLLARPLGERPEQALPLVGLALPAELAAPGEVPVFVSEALPALHGVQPGQHLTLPMRDAQGQPIRVFVRGVWRDFARQFGSVVMERADYQRLTGDSRINELSLWLAPEAAPAAVESALKDALRRAGGEPAAVSAVTVAQLKAISLQIFDRSFAVTRYLQGVAIAIGLAGVAASLSAQVLARRREFGLLAHLGLTRAQVLRLVVLEMAGWLGAGLLMGLGLGVAISAVLVFVVNPQSFHWTMDLVLPPGPVAALLGAVALAGLGTSAWVARRAVNADAVRAVREDW</sequence>
<dbReference type="AlphaFoldDB" id="A0A940YCF4"/>
<dbReference type="InterPro" id="IPR025857">
    <property type="entry name" value="MacB_PCD"/>
</dbReference>
<comment type="caution">
    <text evidence="9">The sequence shown here is derived from an EMBL/GenBank/DDBJ whole genome shotgun (WGS) entry which is preliminary data.</text>
</comment>
<feature type="transmembrane region" description="Helical" evidence="6">
    <location>
        <begin position="353"/>
        <end position="378"/>
    </location>
</feature>
<accession>A0A940YCF4</accession>
<feature type="transmembrane region" description="Helical" evidence="6">
    <location>
        <begin position="477"/>
        <end position="499"/>
    </location>
</feature>
<dbReference type="Pfam" id="PF12704">
    <property type="entry name" value="MacB_PCD"/>
    <property type="match status" value="1"/>
</dbReference>
<dbReference type="RefSeq" id="WP_210854568.1">
    <property type="nucleotide sequence ID" value="NZ_JAGQDD010000009.1"/>
</dbReference>
<keyword evidence="10" id="KW-1185">Reference proteome</keyword>